<dbReference type="Proteomes" id="UP000281553">
    <property type="component" value="Unassembled WGS sequence"/>
</dbReference>
<proteinExistence type="predicted"/>
<evidence type="ECO:0000313" key="3">
    <source>
        <dbReference type="Proteomes" id="UP000281553"/>
    </source>
</evidence>
<accession>A0A3P7LL57</accession>
<dbReference type="EMBL" id="UYRU01058190">
    <property type="protein sequence ID" value="VDN14080.1"/>
    <property type="molecule type" value="Genomic_DNA"/>
</dbReference>
<keyword evidence="3" id="KW-1185">Reference proteome</keyword>
<feature type="domain" description="CC2D2A N-terminal C2" evidence="1">
    <location>
        <begin position="41"/>
        <end position="93"/>
    </location>
</feature>
<dbReference type="GO" id="GO:1905515">
    <property type="term" value="P:non-motile cilium assembly"/>
    <property type="evidence" value="ECO:0007669"/>
    <property type="project" value="TreeGrafter"/>
</dbReference>
<dbReference type="GO" id="GO:0035869">
    <property type="term" value="C:ciliary transition zone"/>
    <property type="evidence" value="ECO:0007669"/>
    <property type="project" value="TreeGrafter"/>
</dbReference>
<dbReference type="PANTHER" id="PTHR20837">
    <property type="entry name" value="CENTROSOMAL PROTEIN-RELATED"/>
    <property type="match status" value="1"/>
</dbReference>
<protein>
    <recommendedName>
        <fullName evidence="1">CC2D2A N-terminal C2 domain-containing protein</fullName>
    </recommendedName>
</protein>
<feature type="non-terminal residue" evidence="2">
    <location>
        <position position="1"/>
    </location>
</feature>
<dbReference type="AlphaFoldDB" id="A0A3P7LL57"/>
<dbReference type="PANTHER" id="PTHR20837:SF0">
    <property type="entry name" value="COILED-COIL AND C2 DOMAIN-CONTAINING PROTEIN 2A"/>
    <property type="match status" value="1"/>
</dbReference>
<sequence>TAGGKEKRNSVVDKPEPPTEFNAVSARKAIVSELATYRRKPGESKISVMLNEEVDITPEFECPRSEQERRKAMNSFTYFAKLFYNGKFIESTPQLEQMQVLFQDGTTLAFEERMWCLDDKFTLRFGQVYPLQVCDPPDDISAVIYEKHACVIKRIAEVHLSKATLLSLNRCPSSSASHPSVSLSFGVEFVLESLEGSGEALARLVPNGSVTLGVKWRLPEAYGNVVGDATCAME</sequence>
<dbReference type="InterPro" id="IPR028928">
    <property type="entry name" value="CC2D2AN-C2"/>
</dbReference>
<evidence type="ECO:0000313" key="2">
    <source>
        <dbReference type="EMBL" id="VDN14080.1"/>
    </source>
</evidence>
<evidence type="ECO:0000259" key="1">
    <source>
        <dbReference type="Pfam" id="PF15625"/>
    </source>
</evidence>
<name>A0A3P7LL57_DIBLA</name>
<dbReference type="InterPro" id="IPR052434">
    <property type="entry name" value="Tectonic-like_complex_comp"/>
</dbReference>
<dbReference type="Pfam" id="PF15625">
    <property type="entry name" value="CC2D2AN-C2"/>
    <property type="match status" value="1"/>
</dbReference>
<gene>
    <name evidence="2" type="ORF">DILT_LOCUS9911</name>
</gene>
<dbReference type="GO" id="GO:1904491">
    <property type="term" value="P:protein localization to ciliary transition zone"/>
    <property type="evidence" value="ECO:0007669"/>
    <property type="project" value="TreeGrafter"/>
</dbReference>
<organism evidence="2 3">
    <name type="scientific">Dibothriocephalus latus</name>
    <name type="common">Fish tapeworm</name>
    <name type="synonym">Diphyllobothrium latum</name>
    <dbReference type="NCBI Taxonomy" id="60516"/>
    <lineage>
        <taxon>Eukaryota</taxon>
        <taxon>Metazoa</taxon>
        <taxon>Spiralia</taxon>
        <taxon>Lophotrochozoa</taxon>
        <taxon>Platyhelminthes</taxon>
        <taxon>Cestoda</taxon>
        <taxon>Eucestoda</taxon>
        <taxon>Diphyllobothriidea</taxon>
        <taxon>Diphyllobothriidae</taxon>
        <taxon>Dibothriocephalus</taxon>
    </lineage>
</organism>
<reference evidence="2 3" key="1">
    <citation type="submission" date="2018-11" db="EMBL/GenBank/DDBJ databases">
        <authorList>
            <consortium name="Pathogen Informatics"/>
        </authorList>
    </citation>
    <scope>NUCLEOTIDE SEQUENCE [LARGE SCALE GENOMIC DNA]</scope>
</reference>